<dbReference type="Pfam" id="PF00614">
    <property type="entry name" value="PLDc"/>
    <property type="match status" value="1"/>
</dbReference>
<evidence type="ECO:0000256" key="3">
    <source>
        <dbReference type="ARBA" id="ARBA00022737"/>
    </source>
</evidence>
<dbReference type="CDD" id="cd09141">
    <property type="entry name" value="PLDc_vPLD1_2_yPLD_like_2"/>
    <property type="match status" value="1"/>
</dbReference>
<evidence type="ECO:0000256" key="1">
    <source>
        <dbReference type="ARBA" id="ARBA00000798"/>
    </source>
</evidence>
<proteinExistence type="predicted"/>
<accession>A0ABP0ZHU8</accession>
<feature type="compositionally biased region" description="Polar residues" evidence="7">
    <location>
        <begin position="17"/>
        <end position="27"/>
    </location>
</feature>
<feature type="compositionally biased region" description="Basic residues" evidence="7">
    <location>
        <begin position="248"/>
        <end position="265"/>
    </location>
</feature>
<dbReference type="SUPFAM" id="SSF56024">
    <property type="entry name" value="Phospholipase D/nuclease"/>
    <property type="match status" value="2"/>
</dbReference>
<keyword evidence="5" id="KW-0442">Lipid degradation</keyword>
<feature type="compositionally biased region" description="Low complexity" evidence="7">
    <location>
        <begin position="1"/>
        <end position="16"/>
    </location>
</feature>
<evidence type="ECO:0000256" key="6">
    <source>
        <dbReference type="ARBA" id="ARBA00023098"/>
    </source>
</evidence>
<dbReference type="PANTHER" id="PTHR18896:SF76">
    <property type="entry name" value="PHOSPHOLIPASE"/>
    <property type="match status" value="1"/>
</dbReference>
<keyword evidence="10" id="KW-1185">Reference proteome</keyword>
<name>A0ABP0ZHU8_9ASCO</name>
<feature type="compositionally biased region" description="Low complexity" evidence="7">
    <location>
        <begin position="223"/>
        <end position="234"/>
    </location>
</feature>
<dbReference type="Proteomes" id="UP001497383">
    <property type="component" value="Chromosome 2"/>
</dbReference>
<feature type="region of interest" description="Disordered" evidence="7">
    <location>
        <begin position="1"/>
        <end position="265"/>
    </location>
</feature>
<feature type="compositionally biased region" description="Basic and acidic residues" evidence="7">
    <location>
        <begin position="1590"/>
        <end position="1602"/>
    </location>
</feature>
<feature type="compositionally biased region" description="Acidic residues" evidence="7">
    <location>
        <begin position="1663"/>
        <end position="1675"/>
    </location>
</feature>
<organism evidence="9 10">
    <name type="scientific">Lodderomyces beijingensis</name>
    <dbReference type="NCBI Taxonomy" id="1775926"/>
    <lineage>
        <taxon>Eukaryota</taxon>
        <taxon>Fungi</taxon>
        <taxon>Dikarya</taxon>
        <taxon>Ascomycota</taxon>
        <taxon>Saccharomycotina</taxon>
        <taxon>Pichiomycetes</taxon>
        <taxon>Debaryomycetaceae</taxon>
        <taxon>Candida/Lodderomyces clade</taxon>
        <taxon>Lodderomyces</taxon>
    </lineage>
</organism>
<feature type="region of interest" description="Disordered" evidence="7">
    <location>
        <begin position="1563"/>
        <end position="1727"/>
    </location>
</feature>
<dbReference type="PROSITE" id="PS50035">
    <property type="entry name" value="PLD"/>
    <property type="match status" value="2"/>
</dbReference>
<dbReference type="CDD" id="cd09138">
    <property type="entry name" value="PLDc_vPLD1_2_yPLD_like_1"/>
    <property type="match status" value="1"/>
</dbReference>
<feature type="compositionally biased region" description="Basic and acidic residues" evidence="7">
    <location>
        <begin position="1676"/>
        <end position="1685"/>
    </location>
</feature>
<dbReference type="PANTHER" id="PTHR18896">
    <property type="entry name" value="PHOSPHOLIPASE D"/>
    <property type="match status" value="1"/>
</dbReference>
<dbReference type="EMBL" id="OZ022406">
    <property type="protein sequence ID" value="CAK9436905.1"/>
    <property type="molecule type" value="Genomic_DNA"/>
</dbReference>
<reference evidence="9 10" key="1">
    <citation type="submission" date="2024-03" db="EMBL/GenBank/DDBJ databases">
        <authorList>
            <person name="Brejova B."/>
        </authorList>
    </citation>
    <scope>NUCLEOTIDE SEQUENCE [LARGE SCALE GENOMIC DNA]</scope>
    <source>
        <strain evidence="9 10">CBS 14171</strain>
    </source>
</reference>
<dbReference type="EC" id="3.1.4.4" evidence="2"/>
<keyword evidence="6" id="KW-0443">Lipid metabolism</keyword>
<dbReference type="InterPro" id="IPR015679">
    <property type="entry name" value="PLipase_D_fam"/>
</dbReference>
<dbReference type="CDD" id="cd01254">
    <property type="entry name" value="PH_PLD"/>
    <property type="match status" value="1"/>
</dbReference>
<evidence type="ECO:0000313" key="10">
    <source>
        <dbReference type="Proteomes" id="UP001497383"/>
    </source>
</evidence>
<feature type="compositionally biased region" description="Polar residues" evidence="7">
    <location>
        <begin position="181"/>
        <end position="200"/>
    </location>
</feature>
<feature type="region of interest" description="Disordered" evidence="7">
    <location>
        <begin position="415"/>
        <end position="441"/>
    </location>
</feature>
<feature type="domain" description="PLD phosphodiesterase" evidence="8">
    <location>
        <begin position="799"/>
        <end position="826"/>
    </location>
</feature>
<feature type="compositionally biased region" description="Polar residues" evidence="7">
    <location>
        <begin position="207"/>
        <end position="222"/>
    </location>
</feature>
<dbReference type="SMART" id="SM00155">
    <property type="entry name" value="PLDc"/>
    <property type="match status" value="2"/>
</dbReference>
<keyword evidence="3" id="KW-0677">Repeat</keyword>
<dbReference type="Pfam" id="PF13091">
    <property type="entry name" value="PLDc_2"/>
    <property type="match status" value="1"/>
</dbReference>
<feature type="compositionally biased region" description="Polar residues" evidence="7">
    <location>
        <begin position="145"/>
        <end position="156"/>
    </location>
</feature>
<feature type="region of interest" description="Disordered" evidence="7">
    <location>
        <begin position="1742"/>
        <end position="1762"/>
    </location>
</feature>
<feature type="region of interest" description="Disordered" evidence="7">
    <location>
        <begin position="1417"/>
        <end position="1442"/>
    </location>
</feature>
<comment type="catalytic activity">
    <reaction evidence="1">
        <text>a 1,2-diacyl-sn-glycero-3-phosphocholine + H2O = a 1,2-diacyl-sn-glycero-3-phosphate + choline + H(+)</text>
        <dbReference type="Rhea" id="RHEA:14445"/>
        <dbReference type="ChEBI" id="CHEBI:15354"/>
        <dbReference type="ChEBI" id="CHEBI:15377"/>
        <dbReference type="ChEBI" id="CHEBI:15378"/>
        <dbReference type="ChEBI" id="CHEBI:57643"/>
        <dbReference type="ChEBI" id="CHEBI:58608"/>
        <dbReference type="EC" id="3.1.4.4"/>
    </reaction>
</comment>
<evidence type="ECO:0000256" key="2">
    <source>
        <dbReference type="ARBA" id="ARBA00012027"/>
    </source>
</evidence>
<dbReference type="GeneID" id="92206623"/>
<evidence type="ECO:0000259" key="8">
    <source>
        <dbReference type="PROSITE" id="PS50035"/>
    </source>
</evidence>
<feature type="compositionally biased region" description="Basic and acidic residues" evidence="7">
    <location>
        <begin position="1570"/>
        <end position="1580"/>
    </location>
</feature>
<dbReference type="InterPro" id="IPR001736">
    <property type="entry name" value="PLipase_D/transphosphatidylase"/>
</dbReference>
<gene>
    <name evidence="9" type="ORF">LODBEIA_P14270</name>
</gene>
<evidence type="ECO:0000313" key="9">
    <source>
        <dbReference type="EMBL" id="CAK9436905.1"/>
    </source>
</evidence>
<sequence>MDTPTSTSTPPRSSSPQASGSQGTQHQPLRESNDIGKLIKSVSGGDQPQDKQPKHRHNIRKNALYSDESPKIIGNPLSFYSQFSDPMESRYHSDEEEQESNAAYDPELDNNNIVSELEGPRGPPGPEQGYGRSAPQPPHEDLQHQESATSQQNGSQSHDENKVPSPAAAASEQQGARRSETSTPRTRVPFSHTQTFTSFLPSMFSRPGQNQDDTGAEFSTPTQEQPQQQQQQHQYFGDANKHEPNRYQRIKNKLRLRKQRERRKPSYFAHDELHDETEKARRDRASKLISNLSLGGPAISLMGVCLLEDEKGIARAPLLLALLGLRVSDVSSSDTVANRRFRIDLEYGVGIERMSWSIERTSRELAMLYYRLRVQNWLKDLSGKKITIPKYPMPPMKRLEKGKTTSSRLKNVIGDSQSQSRVPANTNANAIDNDNESVNSNRSGVSRLTRVRSCIGSITSAVSRDRRERDHLIQSGGGNRNQTYVKEVEVYLNELSDLVDLAPQSNILFAFFEISPLSALLSYESGYQGKQGGIHISGTAKGQGWRVGHFKADDLKGMYDRRSDKWMLIRHSYITYVSNINSTTPLEVFLVDSDLKITSKGTQLLEDDGNDFDANSVNQKDLQEIQKKEHSQIFAHLKITLENRERKLVINPRSRDYVSWLDSLKQMQHNTEWSQKHRFDSFAPERSNCFAQWFVDGRDYFWAVSSAMEMAKQTIFIHDWWLSPELYLRRPANGNQQYRIDRLLQRKAKEGVKIYVIIYRNVGTTVATDSLYTKHSLLSLDEENIHVIRSPNQLLQNTYFWAHHEKLCIVDQTYAFLGGIDLCYGRYDTPDHALTDDSHFDFEHLSSEEELTKEKYLEFQTFPGKDYSNPRAKDFFELEKPYQSMYNRQTTPRMPWHDIHMSSYGKIARDLSRHFVQRWNYLIRQKRPSRFTPLLIPPPDFLDEEAEKHGFQGSCNVQLLRSAGNWSLGLKEHEQSIQNAYLKLIETSEHFVYIENQFFITSCVIDGVEIKNKIGDALVDRIIRAHREGTNWKAIVIIPLMPGFEAQVDQPEGSSVRVIMQCQYMSISRGESSIYAKLRMRGINPEDYIQFFSLRKWGKIGPKRTLITEQLYIHAKCMIVDDTSVIIGSANINERSMRGLRDSEVAAVVQDQERIDTKMDGKPFKAAKFAHSLRMRLMREHLGIALDVLDVVERRFQRIQEFAETSEGLKHATTKFTVPEYRRLSAMVEIASRDVLNQREGTERWKRYCELSQLDEEIGNFDYVEEQSDLPPPLFLPISFNNRTGPYEANKGVRDKKKHSYDNRVQNSVEHKRDVYGNGIDKYRSTLAAQARVTSGEFLKSLSLEVMESMSPKTAFIPDVESVKQFLESDDSLIVEDMDEESQRIINERNEERWLLLKKISYLQRVASREEKFAGHENKKRCEAGLEPNPSSSKELFEGDTSGTNIVDGITSSDGVGSDYAKDKSQATVTLTDSAVKELIDGMSLPEAKVSNYVDPYDFEDPIDSVFYEYVWNEHARRNTELFRMVFHSQPDDAVSRWSEYTNFSKLQSSFMKAQDADAFARTFSNPKSGSDENKLEASEMKSANNVVRETPDRGAAEERQARGGGGAAEEIEDYGLLGKVPPSKEHSKSTENAGKKRNKLARRMSAIAGNVEQKIDERLESSESEGEEEEEEVADGARRNSLMDERDEEPVANGGPEATPNGFIPTSQQSHLGQPASGDDTTTAFNNVENDFSTTAVEEKIDQRNSSNGESQQHVKKNRGGAFLTRRKIQSGEAVYDKATAEKFLDAIQGHLVYFPTEWLSTELKNNNWFYNTDRLPPMEIYD</sequence>
<evidence type="ECO:0000256" key="4">
    <source>
        <dbReference type="ARBA" id="ARBA00022801"/>
    </source>
</evidence>
<protein>
    <recommendedName>
        <fullName evidence="2">phospholipase D</fullName>
        <ecNumber evidence="2">3.1.4.4</ecNumber>
    </recommendedName>
</protein>
<dbReference type="InterPro" id="IPR025202">
    <property type="entry name" value="PLD-like_dom"/>
</dbReference>
<dbReference type="Gene3D" id="3.30.870.10">
    <property type="entry name" value="Endonuclease Chain A"/>
    <property type="match status" value="2"/>
</dbReference>
<keyword evidence="4" id="KW-0378">Hydrolase</keyword>
<dbReference type="RefSeq" id="XP_066828365.1">
    <property type="nucleotide sequence ID" value="XM_066971314.1"/>
</dbReference>
<evidence type="ECO:0000256" key="5">
    <source>
        <dbReference type="ARBA" id="ARBA00022963"/>
    </source>
</evidence>
<feature type="domain" description="PLD phosphodiesterase" evidence="8">
    <location>
        <begin position="1109"/>
        <end position="1136"/>
    </location>
</feature>
<evidence type="ECO:0000256" key="7">
    <source>
        <dbReference type="SAM" id="MobiDB-lite"/>
    </source>
</evidence>